<dbReference type="GO" id="GO:0050568">
    <property type="term" value="F:protein-glutamine glutaminase activity"/>
    <property type="evidence" value="ECO:0007669"/>
    <property type="project" value="UniProtKB-UniRule"/>
</dbReference>
<dbReference type="PIRSF" id="PIRSF000876">
    <property type="entry name" value="RR_chemtxs_CheB"/>
    <property type="match status" value="1"/>
</dbReference>
<dbReference type="Gene3D" id="3.40.50.180">
    <property type="entry name" value="Methylesterase CheB, C-terminal domain"/>
    <property type="match status" value="1"/>
</dbReference>
<dbReference type="GO" id="GO:0005737">
    <property type="term" value="C:cytoplasm"/>
    <property type="evidence" value="ECO:0007669"/>
    <property type="project" value="UniProtKB-SubCell"/>
</dbReference>
<keyword evidence="2 5" id="KW-0145">Chemotaxis</keyword>
<organism evidence="8 9">
    <name type="scientific">Candidatus Nitrosarchaeum limnium BG20</name>
    <dbReference type="NCBI Taxonomy" id="859192"/>
    <lineage>
        <taxon>Archaea</taxon>
        <taxon>Nitrososphaerota</taxon>
        <taxon>Nitrososphaeria</taxon>
        <taxon>Nitrosopumilales</taxon>
        <taxon>Nitrosopumilaceae</taxon>
        <taxon>Nitrosarchaeum</taxon>
    </lineage>
</organism>
<comment type="function">
    <text evidence="5">Involved in chemotaxis. Part of a chemotaxis signal transduction system that modulates chemotaxis in response to various stimuli. Catalyzes the demethylation of specific methylglutamate residues introduced into the chemoreceptors (methyl-accepting chemotaxis proteins or MCP) by CheR. Also mediates the irreversible deamidation of specific glutamine residues to glutamic acid.</text>
</comment>
<keyword evidence="3 5" id="KW-0378">Hydrolase</keyword>
<dbReference type="Pfam" id="PF00072">
    <property type="entry name" value="Response_reg"/>
    <property type="match status" value="1"/>
</dbReference>
<dbReference type="Pfam" id="PF01339">
    <property type="entry name" value="CheB_methylest"/>
    <property type="match status" value="1"/>
</dbReference>
<dbReference type="CDD" id="cd16432">
    <property type="entry name" value="CheB_Rec"/>
    <property type="match status" value="1"/>
</dbReference>
<keyword evidence="5" id="KW-0597">Phosphoprotein</keyword>
<feature type="domain" description="CheB-type methylesterase" evidence="7">
    <location>
        <begin position="159"/>
        <end position="349"/>
    </location>
</feature>
<comment type="catalytic activity">
    <reaction evidence="5">
        <text>L-glutaminyl-[protein] + H2O = L-glutamyl-[protein] + NH4(+)</text>
        <dbReference type="Rhea" id="RHEA:16441"/>
        <dbReference type="Rhea" id="RHEA-COMP:10207"/>
        <dbReference type="Rhea" id="RHEA-COMP:10208"/>
        <dbReference type="ChEBI" id="CHEBI:15377"/>
        <dbReference type="ChEBI" id="CHEBI:28938"/>
        <dbReference type="ChEBI" id="CHEBI:29973"/>
        <dbReference type="ChEBI" id="CHEBI:30011"/>
        <dbReference type="EC" id="3.5.1.44"/>
    </reaction>
</comment>
<accession>S2E2B8</accession>
<dbReference type="PANTHER" id="PTHR42872">
    <property type="entry name" value="PROTEIN-GLUTAMATE METHYLESTERASE/PROTEIN-GLUTAMINE GLUTAMINASE"/>
    <property type="match status" value="1"/>
</dbReference>
<keyword evidence="9" id="KW-1185">Reference proteome</keyword>
<evidence type="ECO:0000313" key="9">
    <source>
        <dbReference type="Proteomes" id="UP000014065"/>
    </source>
</evidence>
<dbReference type="SUPFAM" id="SSF52738">
    <property type="entry name" value="Methylesterase CheB, C-terminal domain"/>
    <property type="match status" value="1"/>
</dbReference>
<comment type="domain">
    <text evidence="5">Contains a C-terminal catalytic domain, and an N-terminal region which modulates catalytic activity.</text>
</comment>
<dbReference type="InterPro" id="IPR011006">
    <property type="entry name" value="CheY-like_superfamily"/>
</dbReference>
<dbReference type="SUPFAM" id="SSF52172">
    <property type="entry name" value="CheY-like"/>
    <property type="match status" value="1"/>
</dbReference>
<gene>
    <name evidence="5" type="primary">cheB</name>
    <name evidence="8" type="ORF">BG20_I0858</name>
</gene>
<evidence type="ECO:0000256" key="3">
    <source>
        <dbReference type="ARBA" id="ARBA00022801"/>
    </source>
</evidence>
<comment type="subcellular location">
    <subcellularLocation>
        <location evidence="5">Cytoplasm</location>
    </subcellularLocation>
</comment>
<dbReference type="Proteomes" id="UP000014065">
    <property type="component" value="Unassembled WGS sequence"/>
</dbReference>
<dbReference type="EMBL" id="AHJG01000183">
    <property type="protein sequence ID" value="EPA05470.1"/>
    <property type="molecule type" value="Genomic_DNA"/>
</dbReference>
<dbReference type="GO" id="GO:0000156">
    <property type="term" value="F:phosphorelay response regulator activity"/>
    <property type="evidence" value="ECO:0007669"/>
    <property type="project" value="InterPro"/>
</dbReference>
<dbReference type="PROSITE" id="PS50122">
    <property type="entry name" value="CHEB"/>
    <property type="match status" value="1"/>
</dbReference>
<dbReference type="PANTHER" id="PTHR42872:SF6">
    <property type="entry name" value="PROTEIN-GLUTAMATE METHYLESTERASE_PROTEIN-GLUTAMINE GLUTAMINASE"/>
    <property type="match status" value="1"/>
</dbReference>
<proteinExistence type="inferred from homology"/>
<evidence type="ECO:0000256" key="2">
    <source>
        <dbReference type="ARBA" id="ARBA00022500"/>
    </source>
</evidence>
<evidence type="ECO:0000313" key="8">
    <source>
        <dbReference type="EMBL" id="EPA05470.1"/>
    </source>
</evidence>
<dbReference type="HAMAP" id="MF_00099">
    <property type="entry name" value="CheB_chemtxs"/>
    <property type="match status" value="1"/>
</dbReference>
<dbReference type="NCBIfam" id="NF001965">
    <property type="entry name" value="PRK00742.1"/>
    <property type="match status" value="1"/>
</dbReference>
<reference evidence="8 9" key="1">
    <citation type="journal article" date="2012" name="J. Bacteriol.">
        <title>Genome Sequence of "Candidatus Nitrosoarchaeum limnia" BG20, a Low-Salinity Ammonia-Oxidizing Archaeon from the San Francisco Bay Estuary.</title>
        <authorList>
            <person name="Mosier A.C."/>
            <person name="Allen E.E."/>
            <person name="Kim M."/>
            <person name="Ferriera S."/>
            <person name="Francis C.A."/>
        </authorList>
    </citation>
    <scope>NUCLEOTIDE SEQUENCE [LARGE SCALE GENOMIC DNA]</scope>
    <source>
        <strain evidence="8 9">BG20</strain>
    </source>
</reference>
<dbReference type="SMART" id="SM00448">
    <property type="entry name" value="REC"/>
    <property type="match status" value="1"/>
</dbReference>
<dbReference type="PROSITE" id="PS50110">
    <property type="entry name" value="RESPONSE_REGULATORY"/>
    <property type="match status" value="1"/>
</dbReference>
<dbReference type="GO" id="GO:0006935">
    <property type="term" value="P:chemotaxis"/>
    <property type="evidence" value="ECO:0007669"/>
    <property type="project" value="UniProtKB-UniRule"/>
</dbReference>
<protein>
    <recommendedName>
        <fullName evidence="5">Protein-glutamate methylesterase/protein-glutamine glutaminase</fullName>
        <ecNumber evidence="5">3.1.1.61</ecNumber>
        <ecNumber evidence="5">3.5.1.44</ecNumber>
    </recommendedName>
</protein>
<dbReference type="Gene3D" id="3.40.50.2300">
    <property type="match status" value="1"/>
</dbReference>
<dbReference type="CDD" id="cd17541">
    <property type="entry name" value="REC_CheB-like"/>
    <property type="match status" value="1"/>
</dbReference>
<dbReference type="OrthoDB" id="2857at2157"/>
<dbReference type="EC" id="3.5.1.44" evidence="5"/>
<dbReference type="EC" id="3.1.1.61" evidence="5"/>
<dbReference type="RefSeq" id="WP_010192292.1">
    <property type="nucleotide sequence ID" value="NZ_AHJG01000183.1"/>
</dbReference>
<comment type="PTM">
    <text evidence="5">Phosphorylated by CheA. Phosphorylation of the N-terminal regulatory domain activates the methylesterase activity.</text>
</comment>
<evidence type="ECO:0000256" key="1">
    <source>
        <dbReference type="ARBA" id="ARBA00022490"/>
    </source>
</evidence>
<dbReference type="InterPro" id="IPR000673">
    <property type="entry name" value="Sig_transdc_resp-reg_Me-estase"/>
</dbReference>
<dbReference type="PATRIC" id="fig|859192.6.peg.1291"/>
<dbReference type="GO" id="GO:0008984">
    <property type="term" value="F:protein-glutamate methylesterase activity"/>
    <property type="evidence" value="ECO:0007669"/>
    <property type="project" value="UniProtKB-UniRule"/>
</dbReference>
<comment type="caution">
    <text evidence="8">The sequence shown here is derived from an EMBL/GenBank/DDBJ whole genome shotgun (WGS) entry which is preliminary data.</text>
</comment>
<feature type="modified residue" description="4-aspartylphosphate" evidence="5">
    <location>
        <position position="60"/>
    </location>
</feature>
<dbReference type="InterPro" id="IPR001789">
    <property type="entry name" value="Sig_transdc_resp-reg_receiver"/>
</dbReference>
<dbReference type="InterPro" id="IPR035909">
    <property type="entry name" value="CheB_C"/>
</dbReference>
<evidence type="ECO:0000259" key="6">
    <source>
        <dbReference type="PROSITE" id="PS50110"/>
    </source>
</evidence>
<keyword evidence="1 5" id="KW-0963">Cytoplasm</keyword>
<dbReference type="AlphaFoldDB" id="S2E2B8"/>
<feature type="active site" evidence="5">
    <location>
        <position position="291"/>
    </location>
</feature>
<sequence length="351" mass="38891">MLEQKLKPIKVCIINDSNLMRKYLSDLVTSDEIEVIFTAIDGEDAISKINLKKPDVILLDLEMPKMDGLTFIEKMIKSEVLLPIIVVSSFSQKGTKIVLDALENGAVDFVTIQSNTNEDNNLKEILVSKIKIAYKSDPYQLIQENICLLKPNPKKNQTSNTSERLVVIGSSTGGPSTLQKILNDLPRDLPAGILLVQHMPKNFTKQFALRLSENSGFKVKEAEEGDLIKDGEILVAPGDFHMIVQPNKKIHLDCSDKRFGVRPSVNMTMISASEVYGTNLVGIILTGMGHDGGFGMKTIKKRGGRTIVQNKETCVIFGMPKEVIDLKSADFVLPLNKIALKISEEIQNLVR</sequence>
<dbReference type="InterPro" id="IPR008248">
    <property type="entry name" value="CheB-like"/>
</dbReference>
<evidence type="ECO:0000256" key="5">
    <source>
        <dbReference type="HAMAP-Rule" id="MF_00099"/>
    </source>
</evidence>
<feature type="active site" evidence="5">
    <location>
        <position position="198"/>
    </location>
</feature>
<feature type="domain" description="Response regulatory" evidence="6">
    <location>
        <begin position="10"/>
        <end position="127"/>
    </location>
</feature>
<comment type="similarity">
    <text evidence="5">Belongs to the CheB family.</text>
</comment>
<evidence type="ECO:0000256" key="4">
    <source>
        <dbReference type="ARBA" id="ARBA00048267"/>
    </source>
</evidence>
<feature type="active site" evidence="5">
    <location>
        <position position="171"/>
    </location>
</feature>
<comment type="catalytic activity">
    <reaction evidence="4 5">
        <text>[protein]-L-glutamate 5-O-methyl ester + H2O = L-glutamyl-[protein] + methanol + H(+)</text>
        <dbReference type="Rhea" id="RHEA:23236"/>
        <dbReference type="Rhea" id="RHEA-COMP:10208"/>
        <dbReference type="Rhea" id="RHEA-COMP:10311"/>
        <dbReference type="ChEBI" id="CHEBI:15377"/>
        <dbReference type="ChEBI" id="CHEBI:15378"/>
        <dbReference type="ChEBI" id="CHEBI:17790"/>
        <dbReference type="ChEBI" id="CHEBI:29973"/>
        <dbReference type="ChEBI" id="CHEBI:82795"/>
        <dbReference type="EC" id="3.1.1.61"/>
    </reaction>
</comment>
<evidence type="ECO:0000259" key="7">
    <source>
        <dbReference type="PROSITE" id="PS50122"/>
    </source>
</evidence>
<name>S2E2B8_9ARCH</name>